<dbReference type="STRING" id="927664.SAMN05421780_10716"/>
<dbReference type="OrthoDB" id="5772680at2"/>
<keyword evidence="3 7" id="KW-0812">Transmembrane</keyword>
<dbReference type="RefSeq" id="WP_091512941.1">
    <property type="nucleotide sequence ID" value="NZ_FOLE01000007.1"/>
</dbReference>
<feature type="transmembrane region" description="Helical" evidence="7">
    <location>
        <begin position="414"/>
        <end position="434"/>
    </location>
</feature>
<keyword evidence="4 7" id="KW-1133">Transmembrane helix</keyword>
<dbReference type="AlphaFoldDB" id="A0A1I1KFH9"/>
<organism evidence="11 12">
    <name type="scientific">Flexibacter flexilis DSM 6793</name>
    <dbReference type="NCBI Taxonomy" id="927664"/>
    <lineage>
        <taxon>Bacteria</taxon>
        <taxon>Pseudomonadati</taxon>
        <taxon>Bacteroidota</taxon>
        <taxon>Cytophagia</taxon>
        <taxon>Cytophagales</taxon>
        <taxon>Flexibacteraceae</taxon>
        <taxon>Flexibacter</taxon>
    </lineage>
</organism>
<keyword evidence="5 7" id="KW-0472">Membrane</keyword>
<dbReference type="GO" id="GO:0005886">
    <property type="term" value="C:plasma membrane"/>
    <property type="evidence" value="ECO:0007669"/>
    <property type="project" value="UniProtKB-SubCell"/>
</dbReference>
<evidence type="ECO:0000256" key="5">
    <source>
        <dbReference type="ARBA" id="ARBA00023136"/>
    </source>
</evidence>
<dbReference type="InterPro" id="IPR054319">
    <property type="entry name" value="PspC-rel_ToastRack"/>
</dbReference>
<protein>
    <submittedName>
        <fullName evidence="11">Phage shock protein PspC (Stress-responsive transcriptional regulator)</fullName>
    </submittedName>
</protein>
<feature type="domain" description="Phage shock protein PspC N-terminal" evidence="8">
    <location>
        <begin position="201"/>
        <end position="258"/>
    </location>
</feature>
<reference evidence="11 12" key="1">
    <citation type="submission" date="2016-10" db="EMBL/GenBank/DDBJ databases">
        <authorList>
            <person name="de Groot N.N."/>
        </authorList>
    </citation>
    <scope>NUCLEOTIDE SEQUENCE [LARGE SCALE GENOMIC DNA]</scope>
    <source>
        <strain evidence="11 12">DSM 6793</strain>
    </source>
</reference>
<feature type="region of interest" description="Disordered" evidence="6">
    <location>
        <begin position="94"/>
        <end position="121"/>
    </location>
</feature>
<dbReference type="Proteomes" id="UP000199514">
    <property type="component" value="Unassembled WGS sequence"/>
</dbReference>
<keyword evidence="12" id="KW-1185">Reference proteome</keyword>
<feature type="transmembrane region" description="Helical" evidence="7">
    <location>
        <begin position="296"/>
        <end position="318"/>
    </location>
</feature>
<feature type="transmembrane region" description="Helical" evidence="7">
    <location>
        <begin position="138"/>
        <end position="157"/>
    </location>
</feature>
<evidence type="ECO:0000259" key="9">
    <source>
        <dbReference type="Pfam" id="PF22571"/>
    </source>
</evidence>
<dbReference type="PANTHER" id="PTHR33885">
    <property type="entry name" value="PHAGE SHOCK PROTEIN C"/>
    <property type="match status" value="1"/>
</dbReference>
<gene>
    <name evidence="11" type="ORF">SAMN05421780_10716</name>
</gene>
<name>A0A1I1KFH9_9BACT</name>
<feature type="transmembrane region" description="Helical" evidence="7">
    <location>
        <begin position="330"/>
        <end position="359"/>
    </location>
</feature>
<evidence type="ECO:0000256" key="7">
    <source>
        <dbReference type="SAM" id="Phobius"/>
    </source>
</evidence>
<dbReference type="InterPro" id="IPR054321">
    <property type="entry name" value="PspC-rel_TM"/>
</dbReference>
<evidence type="ECO:0000256" key="3">
    <source>
        <dbReference type="ARBA" id="ARBA00022692"/>
    </source>
</evidence>
<feature type="domain" description="PspC-related ToastRack" evidence="10">
    <location>
        <begin position="473"/>
        <end position="594"/>
    </location>
</feature>
<evidence type="ECO:0000256" key="6">
    <source>
        <dbReference type="SAM" id="MobiDB-lite"/>
    </source>
</evidence>
<dbReference type="EMBL" id="FOLE01000007">
    <property type="protein sequence ID" value="SFC59022.1"/>
    <property type="molecule type" value="Genomic_DNA"/>
</dbReference>
<feature type="transmembrane region" description="Helical" evidence="7">
    <location>
        <begin position="379"/>
        <end position="402"/>
    </location>
</feature>
<evidence type="ECO:0000256" key="4">
    <source>
        <dbReference type="ARBA" id="ARBA00022989"/>
    </source>
</evidence>
<sequence length="659" mass="72945">MKKTISITISGIIFHIEEDGYDKLKHYLDSIHKYFAGYDDSHEIISDIEGRIAEKFLAKLNAERQVVALEDVQELIAKMGSTADFEAAEAEAAEDLGAATPPPPRASRINLNKGQSYSEEKSDFQASKKLYRDEQRKLVGGVAAGVAHYFAIDPLWVRLLVLCFGLGLWFFPPITGFICVSYLVLWIVVPAGNLEENLKIRKLFRDGQNRVIGGVASGLSAYFNSDVTIIRLLLVLGLFVGGSTLLIYLVLWTITPEAKTITEKMEMQGEPVTLDNIEKSIKKNFNITDNQKEGPFIKLVLFPFRLIAAVVGGLSVTLKPILKFGLEAARIFIGGLMVFIAFVMMVAEVICLGALVGIINSSAVIVGDMPAVMLGQDLPVSLSIAGFVAAFIPTFLVGLSGLSLLTRRSFISAFIGWTALGLWFLAVMIMAAMITNYVRHFEYQGRYEKSEYLPTPTNTLHLDVRDAGAEHYRALNVELKPYDGDSLKLVSVFKAQGENRNIATENAHTISHTTTLQDSTLIFDDNITFNDHAPFRGQRADLTLYVPYNKPFRVTHEANRIISNVIDFNGDWDKLPEQQFMFTHEKGLICVTCKKGEFGDDNDDEQDEDDDSDDNGKVKAVKGHIEITGDSAESVQLDVNVDSTGLHAKVKPSKGNKRK</sequence>
<feature type="domain" description="Phage shock protein PspC N-terminal" evidence="8">
    <location>
        <begin position="128"/>
        <end position="191"/>
    </location>
</feature>
<dbReference type="Pfam" id="PF04024">
    <property type="entry name" value="PspC"/>
    <property type="match status" value="2"/>
</dbReference>
<evidence type="ECO:0000259" key="8">
    <source>
        <dbReference type="Pfam" id="PF04024"/>
    </source>
</evidence>
<evidence type="ECO:0000313" key="11">
    <source>
        <dbReference type="EMBL" id="SFC59022.1"/>
    </source>
</evidence>
<evidence type="ECO:0000256" key="2">
    <source>
        <dbReference type="ARBA" id="ARBA00022475"/>
    </source>
</evidence>
<feature type="transmembrane region" description="Helical" evidence="7">
    <location>
        <begin position="232"/>
        <end position="254"/>
    </location>
</feature>
<feature type="transmembrane region" description="Helical" evidence="7">
    <location>
        <begin position="169"/>
        <end position="192"/>
    </location>
</feature>
<evidence type="ECO:0000256" key="1">
    <source>
        <dbReference type="ARBA" id="ARBA00004162"/>
    </source>
</evidence>
<accession>A0A1I1KFH9</accession>
<dbReference type="Pfam" id="PF22744">
    <property type="entry name" value="Toast-rack_PspC-Cterm"/>
    <property type="match status" value="1"/>
</dbReference>
<proteinExistence type="predicted"/>
<dbReference type="InterPro" id="IPR007168">
    <property type="entry name" value="Phageshock_PspC_N"/>
</dbReference>
<keyword evidence="2" id="KW-1003">Cell membrane</keyword>
<dbReference type="Pfam" id="PF22571">
    <property type="entry name" value="LiaI-LiaF-TM_PspC"/>
    <property type="match status" value="1"/>
</dbReference>
<evidence type="ECO:0000259" key="10">
    <source>
        <dbReference type="Pfam" id="PF22744"/>
    </source>
</evidence>
<feature type="domain" description="PspC-related transmembrane region" evidence="9">
    <location>
        <begin position="301"/>
        <end position="441"/>
    </location>
</feature>
<evidence type="ECO:0000313" key="12">
    <source>
        <dbReference type="Proteomes" id="UP000199514"/>
    </source>
</evidence>
<dbReference type="PANTHER" id="PTHR33885:SF3">
    <property type="entry name" value="PHAGE SHOCK PROTEIN C"/>
    <property type="match status" value="1"/>
</dbReference>
<comment type="subcellular location">
    <subcellularLocation>
        <location evidence="1">Cell membrane</location>
        <topology evidence="1">Single-pass membrane protein</topology>
    </subcellularLocation>
</comment>
<dbReference type="InterPro" id="IPR052027">
    <property type="entry name" value="PspC"/>
</dbReference>